<evidence type="ECO:0000313" key="5">
    <source>
        <dbReference type="EMBL" id="CAD5124103.1"/>
    </source>
</evidence>
<name>A0A7I8W6C0_9ANNE</name>
<reference evidence="5 6" key="1">
    <citation type="submission" date="2020-08" db="EMBL/GenBank/DDBJ databases">
        <authorList>
            <person name="Hejnol A."/>
        </authorList>
    </citation>
    <scope>NUCLEOTIDE SEQUENCE [LARGE SCALE GENOMIC DNA]</scope>
</reference>
<feature type="compositionally biased region" description="Basic and acidic residues" evidence="4">
    <location>
        <begin position="129"/>
        <end position="140"/>
    </location>
</feature>
<protein>
    <submittedName>
        <fullName evidence="5">DgyrCDS12405</fullName>
    </submittedName>
</protein>
<evidence type="ECO:0000313" key="6">
    <source>
        <dbReference type="Proteomes" id="UP000549394"/>
    </source>
</evidence>
<evidence type="ECO:0000256" key="3">
    <source>
        <dbReference type="SAM" id="Coils"/>
    </source>
</evidence>
<dbReference type="OrthoDB" id="10059415at2759"/>
<gene>
    <name evidence="5" type="ORF">DGYR_LOCUS11695</name>
</gene>
<dbReference type="PANTHER" id="PTHR19232:SF7">
    <property type="entry name" value="CENTROCORTIN, ISOFORM A"/>
    <property type="match status" value="1"/>
</dbReference>
<dbReference type="AlphaFoldDB" id="A0A7I8W6C0"/>
<keyword evidence="6" id="KW-1185">Reference proteome</keyword>
<evidence type="ECO:0000256" key="1">
    <source>
        <dbReference type="ARBA" id="ARBA00009019"/>
    </source>
</evidence>
<comment type="caution">
    <text evidence="5">The sequence shown here is derived from an EMBL/GenBank/DDBJ whole genome shotgun (WGS) entry which is preliminary data.</text>
</comment>
<sequence length="341" mass="39670">MDSLNPSAEISQYENDLQLAAELGKSLLERNEILEKQLEEYAEINYQQEQELKNYSKQVQLLKEFNESRLKVYEEVEKQNNELDQRSHHFQSENERLREKINWQNERIEALERHSDELQKNIDDFKADISKRSAEKEQKRNLHKRRTLSVPSLRRKPLPETGFAPPPSVEEVRDTAIVTALKTTVKNLKHDLKLEYKRSSVMEQQISELSTRVEQLNIDLESAKAKNSICIRDNSGILEDDSYEQGSNELVQITLNDDEKSLFGELKEMAAFRSSKDAATQTIPLRKPTNLDRPKSLQFLTPKNPVEGRFEISPNAAEYKQLFREIHDNIKKALSFDEAID</sequence>
<dbReference type="InterPro" id="IPR026079">
    <property type="entry name" value="CDR2"/>
</dbReference>
<proteinExistence type="inferred from homology"/>
<comment type="similarity">
    <text evidence="1">Belongs to the CDR2 family.</text>
</comment>
<feature type="coiled-coil region" evidence="3">
    <location>
        <begin position="24"/>
        <end position="128"/>
    </location>
</feature>
<accession>A0A7I8W6C0</accession>
<dbReference type="Proteomes" id="UP000549394">
    <property type="component" value="Unassembled WGS sequence"/>
</dbReference>
<dbReference type="PANTHER" id="PTHR19232">
    <property type="entry name" value="CENTROCORTIN FAMILY MEMBER"/>
    <property type="match status" value="1"/>
</dbReference>
<feature type="region of interest" description="Disordered" evidence="4">
    <location>
        <begin position="129"/>
        <end position="148"/>
    </location>
</feature>
<feature type="coiled-coil region" evidence="3">
    <location>
        <begin position="199"/>
        <end position="226"/>
    </location>
</feature>
<evidence type="ECO:0000256" key="2">
    <source>
        <dbReference type="ARBA" id="ARBA00023054"/>
    </source>
</evidence>
<dbReference type="EMBL" id="CAJFCJ010000020">
    <property type="protein sequence ID" value="CAD5124103.1"/>
    <property type="molecule type" value="Genomic_DNA"/>
</dbReference>
<organism evidence="5 6">
    <name type="scientific">Dimorphilus gyrociliatus</name>
    <dbReference type="NCBI Taxonomy" id="2664684"/>
    <lineage>
        <taxon>Eukaryota</taxon>
        <taxon>Metazoa</taxon>
        <taxon>Spiralia</taxon>
        <taxon>Lophotrochozoa</taxon>
        <taxon>Annelida</taxon>
        <taxon>Polychaeta</taxon>
        <taxon>Polychaeta incertae sedis</taxon>
        <taxon>Dinophilidae</taxon>
        <taxon>Dimorphilus</taxon>
    </lineage>
</organism>
<evidence type="ECO:0000256" key="4">
    <source>
        <dbReference type="SAM" id="MobiDB-lite"/>
    </source>
</evidence>
<keyword evidence="2 3" id="KW-0175">Coiled coil</keyword>